<reference evidence="16 17" key="1">
    <citation type="submission" date="2018-11" db="EMBL/GenBank/DDBJ databases">
        <title>Erythrobacter spongiae sp. nov., isolated from a marine sponge.</title>
        <authorList>
            <person name="Zhuang L."/>
            <person name="Luo L."/>
        </authorList>
    </citation>
    <scope>NUCLEOTIDE SEQUENCE [LARGE SCALE GENOMIC DNA]</scope>
    <source>
        <strain evidence="16 17">HN-E23</strain>
    </source>
</reference>
<keyword evidence="8 15" id="KW-0812">Transmembrane</keyword>
<dbReference type="GO" id="GO:0046872">
    <property type="term" value="F:metal ion binding"/>
    <property type="evidence" value="ECO:0007669"/>
    <property type="project" value="UniProtKB-KW"/>
</dbReference>
<evidence type="ECO:0000313" key="16">
    <source>
        <dbReference type="EMBL" id="RPF71743.1"/>
    </source>
</evidence>
<dbReference type="AlphaFoldDB" id="A0A3N5CRH5"/>
<dbReference type="GO" id="GO:0015097">
    <property type="term" value="F:mercury ion transmembrane transporter activity"/>
    <property type="evidence" value="ECO:0007669"/>
    <property type="project" value="InterPro"/>
</dbReference>
<feature type="transmembrane region" description="Helical" evidence="15">
    <location>
        <begin position="95"/>
        <end position="114"/>
    </location>
</feature>
<dbReference type="Proteomes" id="UP000275232">
    <property type="component" value="Unassembled WGS sequence"/>
</dbReference>
<dbReference type="InterPro" id="IPR003457">
    <property type="entry name" value="Transprt_MerT"/>
</dbReference>
<organism evidence="16 17">
    <name type="scientific">Aurantiacibacter spongiae</name>
    <dbReference type="NCBI Taxonomy" id="2488860"/>
    <lineage>
        <taxon>Bacteria</taxon>
        <taxon>Pseudomonadati</taxon>
        <taxon>Pseudomonadota</taxon>
        <taxon>Alphaproteobacteria</taxon>
        <taxon>Sphingomonadales</taxon>
        <taxon>Erythrobacteraceae</taxon>
        <taxon>Aurantiacibacter</taxon>
    </lineage>
</organism>
<proteinExistence type="inferred from homology"/>
<keyword evidence="12 15" id="KW-0472">Membrane</keyword>
<comment type="similarity">
    <text evidence="2">Belongs to the MerT family.</text>
</comment>
<protein>
    <recommendedName>
        <fullName evidence="3">Mercuric transport protein MerT</fullName>
    </recommendedName>
    <alternativeName>
        <fullName evidence="13">Mercury ion transport protein</fullName>
    </alternativeName>
</protein>
<keyword evidence="6" id="KW-1003">Cell membrane</keyword>
<dbReference type="EMBL" id="RPFZ01000001">
    <property type="protein sequence ID" value="RPF71743.1"/>
    <property type="molecule type" value="Genomic_DNA"/>
</dbReference>
<sequence length="115" mass="11680">MRSFSTWWNGLAAGSGVFAAFGAAACCALPLTLTSVGVGSAWLGSISPVVAPYRLPLLTLASALLLAATLRLLWQFRQAQTCPADSACGSPTYQALTAIGIAIGAALLTGAFLYG</sequence>
<evidence type="ECO:0000256" key="11">
    <source>
        <dbReference type="ARBA" id="ARBA00022989"/>
    </source>
</evidence>
<evidence type="ECO:0000256" key="12">
    <source>
        <dbReference type="ARBA" id="ARBA00023136"/>
    </source>
</evidence>
<evidence type="ECO:0000313" key="17">
    <source>
        <dbReference type="Proteomes" id="UP000275232"/>
    </source>
</evidence>
<keyword evidence="11 15" id="KW-1133">Transmembrane helix</keyword>
<comment type="subcellular location">
    <subcellularLocation>
        <location evidence="1">Cell inner membrane</location>
        <topology evidence="1">Multi-pass membrane protein</topology>
    </subcellularLocation>
</comment>
<evidence type="ECO:0000256" key="2">
    <source>
        <dbReference type="ARBA" id="ARBA00008224"/>
    </source>
</evidence>
<name>A0A3N5CRH5_9SPHN</name>
<keyword evidence="9" id="KW-0479">Metal-binding</keyword>
<gene>
    <name evidence="16" type="ORF">EG799_09030</name>
</gene>
<accession>A0A3N5CRH5</accession>
<evidence type="ECO:0000256" key="6">
    <source>
        <dbReference type="ARBA" id="ARBA00022475"/>
    </source>
</evidence>
<evidence type="ECO:0000256" key="9">
    <source>
        <dbReference type="ARBA" id="ARBA00022723"/>
    </source>
</evidence>
<evidence type="ECO:0000256" key="14">
    <source>
        <dbReference type="ARBA" id="ARBA00045720"/>
    </source>
</evidence>
<keyword evidence="10" id="KW-0476">Mercury</keyword>
<dbReference type="RefSeq" id="WP_123880471.1">
    <property type="nucleotide sequence ID" value="NZ_RPFZ01000001.1"/>
</dbReference>
<keyword evidence="5" id="KW-0475">Mercuric resistance</keyword>
<evidence type="ECO:0000256" key="7">
    <source>
        <dbReference type="ARBA" id="ARBA00022519"/>
    </source>
</evidence>
<dbReference type="PROSITE" id="PS51257">
    <property type="entry name" value="PROKAR_LIPOPROTEIN"/>
    <property type="match status" value="1"/>
</dbReference>
<evidence type="ECO:0000256" key="13">
    <source>
        <dbReference type="ARBA" id="ARBA00030934"/>
    </source>
</evidence>
<keyword evidence="7" id="KW-0997">Cell inner membrane</keyword>
<evidence type="ECO:0000256" key="3">
    <source>
        <dbReference type="ARBA" id="ARBA00017053"/>
    </source>
</evidence>
<comment type="caution">
    <text evidence="16">The sequence shown here is derived from an EMBL/GenBank/DDBJ whole genome shotgun (WGS) entry which is preliminary data.</text>
</comment>
<evidence type="ECO:0000256" key="5">
    <source>
        <dbReference type="ARBA" id="ARBA00022466"/>
    </source>
</evidence>
<dbReference type="GO" id="GO:0005886">
    <property type="term" value="C:plasma membrane"/>
    <property type="evidence" value="ECO:0007669"/>
    <property type="project" value="UniProtKB-SubCell"/>
</dbReference>
<evidence type="ECO:0000256" key="15">
    <source>
        <dbReference type="SAM" id="Phobius"/>
    </source>
</evidence>
<evidence type="ECO:0000256" key="8">
    <source>
        <dbReference type="ARBA" id="ARBA00022692"/>
    </source>
</evidence>
<feature type="transmembrane region" description="Helical" evidence="15">
    <location>
        <begin position="52"/>
        <end position="74"/>
    </location>
</feature>
<evidence type="ECO:0000256" key="1">
    <source>
        <dbReference type="ARBA" id="ARBA00004429"/>
    </source>
</evidence>
<keyword evidence="4" id="KW-0813">Transport</keyword>
<comment type="function">
    <text evidence="14">Involved in mercury resistance. Probably transfers a mercuric ion from the periplasmic Hg(2+)-binding protein MerP to the cytoplasmic mercuric reductase MerA.</text>
</comment>
<evidence type="ECO:0000256" key="4">
    <source>
        <dbReference type="ARBA" id="ARBA00022448"/>
    </source>
</evidence>
<evidence type="ECO:0000256" key="10">
    <source>
        <dbReference type="ARBA" id="ARBA00022914"/>
    </source>
</evidence>
<dbReference type="Pfam" id="PF02411">
    <property type="entry name" value="MerT"/>
    <property type="match status" value="1"/>
</dbReference>
<keyword evidence="17" id="KW-1185">Reference proteome</keyword>